<accession>A0A6H0ZZ79</accession>
<name>A0A6H0ZZ79_9HYPH</name>
<dbReference type="Pfam" id="PF13115">
    <property type="entry name" value="YtkA"/>
    <property type="match status" value="1"/>
</dbReference>
<gene>
    <name evidence="2" type="ORF">FOB41_23120</name>
</gene>
<evidence type="ECO:0000313" key="3">
    <source>
        <dbReference type="Proteomes" id="UP000500870"/>
    </source>
</evidence>
<organism evidence="2 3">
    <name type="scientific">Agrobacterium pusense</name>
    <dbReference type="NCBI Taxonomy" id="648995"/>
    <lineage>
        <taxon>Bacteria</taxon>
        <taxon>Pseudomonadati</taxon>
        <taxon>Pseudomonadota</taxon>
        <taxon>Alphaproteobacteria</taxon>
        <taxon>Hyphomicrobiales</taxon>
        <taxon>Rhizobiaceae</taxon>
        <taxon>Rhizobium/Agrobacterium group</taxon>
        <taxon>Agrobacterium</taxon>
    </lineage>
</organism>
<dbReference type="AlphaFoldDB" id="A0A6H0ZZ79"/>
<proteinExistence type="predicted"/>
<reference evidence="2 3" key="1">
    <citation type="submission" date="2020-04" db="EMBL/GenBank/DDBJ databases">
        <title>FDA dAtabase for Regulatory Grade micrObial Sequences (FDA-ARGOS): Supporting development and validation of Infectious Disease Dx tests.</title>
        <authorList>
            <person name="Sciortino C."/>
            <person name="Tallon L."/>
            <person name="Sadzewicz L."/>
            <person name="Vavikolanu K."/>
            <person name="Mehta A."/>
            <person name="Aluvathingal J."/>
            <person name="Nadendla S."/>
            <person name="Nandy P."/>
            <person name="Geyer C."/>
            <person name="Yan Y."/>
            <person name="Sichtig H."/>
        </authorList>
    </citation>
    <scope>NUCLEOTIDE SEQUENCE [LARGE SCALE GENOMIC DNA]</scope>
    <source>
        <strain evidence="2 3">FDAARGOS_633</strain>
    </source>
</reference>
<dbReference type="EMBL" id="CP050899">
    <property type="protein sequence ID" value="QIX25080.1"/>
    <property type="molecule type" value="Genomic_DNA"/>
</dbReference>
<feature type="domain" description="YtkA-like" evidence="1">
    <location>
        <begin position="15"/>
        <end position="101"/>
    </location>
</feature>
<evidence type="ECO:0000259" key="1">
    <source>
        <dbReference type="Pfam" id="PF13115"/>
    </source>
</evidence>
<sequence>MIAAFVLSLPHATLAGSTDYEFQLVEPSVSRGSEALISILLKDKRTGKPVSDAVIFATRLDMAPEGMEAMTTTLDPLSSDEAGVYRFKANLSMEGGWRFKLAVKIQGEPETVQGELVLQAKP</sequence>
<protein>
    <submittedName>
        <fullName evidence="2">FixH family protein</fullName>
    </submittedName>
</protein>
<dbReference type="Proteomes" id="UP000500870">
    <property type="component" value="Chromosome 3"/>
</dbReference>
<evidence type="ECO:0000313" key="2">
    <source>
        <dbReference type="EMBL" id="QIX25080.1"/>
    </source>
</evidence>
<dbReference type="InterPro" id="IPR032693">
    <property type="entry name" value="YtkA-like_dom"/>
</dbReference>